<reference evidence="2" key="1">
    <citation type="submission" date="2018-12" db="EMBL/GenBank/DDBJ databases">
        <authorList>
            <person name="Syme R.A."/>
            <person name="Farfan-Caceres L."/>
            <person name="Lichtenzveig J."/>
        </authorList>
    </citation>
    <scope>NUCLEOTIDE SEQUENCE</scope>
    <source>
        <strain evidence="2">Al4</strain>
    </source>
</reference>
<sequence length="326" mass="35436">MATSTPPPEYTYTAPTTTNPPPPPSGSANISLREYIYYLPHPLPAGTPTPYTPGLPSKNPLNLPPHPFEPTHTLVLTSPGRSFVDLRYLKPQHAGDSDLPNAGETVRLEWGFAGHSSTTTSSSPPHPEYGVANHSTWTHWLDSRHRVGDPQIPVDEGDLYAISPTLTIECGAAFHPHLGRVAGHEEAWRDVVGSPVGIGTETTGLENFSALLRLHDDANGVRGVVLRVGRFCQAIVVLGARVSTERWEYIDHIDDGFTATSTSADFDGASTASPARCRTGWTRTARTGDCFLPCAATFRPQTLQLGGTVRYGEFEWVVEEVWECVD</sequence>
<dbReference type="OrthoDB" id="4045395at2759"/>
<evidence type="ECO:0000313" key="3">
    <source>
        <dbReference type="Proteomes" id="UP000651452"/>
    </source>
</evidence>
<proteinExistence type="predicted"/>
<dbReference type="InterPro" id="IPR043047">
    <property type="entry name" value="Hri1_N_sf"/>
</dbReference>
<accession>A0A8H7J856</accession>
<dbReference type="Pfam" id="PF16815">
    <property type="entry name" value="HRI1"/>
    <property type="match status" value="1"/>
</dbReference>
<dbReference type="AlphaFoldDB" id="A0A8H7J856"/>
<dbReference type="Gene3D" id="2.40.128.320">
    <property type="entry name" value="Protein HRI1, N-terminal domain"/>
    <property type="match status" value="1"/>
</dbReference>
<reference evidence="2" key="2">
    <citation type="submission" date="2020-09" db="EMBL/GenBank/DDBJ databases">
        <title>Reference genome assembly for Australian Ascochyta lentis isolate Al4.</title>
        <authorList>
            <person name="Lee R.C."/>
            <person name="Farfan-Caceres L.M."/>
            <person name="Debler J.W."/>
            <person name="Williams A.H."/>
            <person name="Henares B.M."/>
        </authorList>
    </citation>
    <scope>NUCLEOTIDE SEQUENCE</scope>
    <source>
        <strain evidence="2">Al4</strain>
    </source>
</reference>
<comment type="caution">
    <text evidence="2">The sequence shown here is derived from an EMBL/GenBank/DDBJ whole genome shotgun (WGS) entry which is preliminary data.</text>
</comment>
<dbReference type="EMBL" id="RZGK01000008">
    <property type="protein sequence ID" value="KAF9697218.1"/>
    <property type="molecule type" value="Genomic_DNA"/>
</dbReference>
<name>A0A8H7J856_9PLEO</name>
<protein>
    <submittedName>
        <fullName evidence="2">Uncharacterized protein</fullName>
    </submittedName>
</protein>
<dbReference type="InterPro" id="IPR031818">
    <property type="entry name" value="Hri1"/>
</dbReference>
<gene>
    <name evidence="2" type="ORF">EKO04_004681</name>
</gene>
<dbReference type="CDD" id="cd11693">
    <property type="entry name" value="HRI1_C_like"/>
    <property type="match status" value="1"/>
</dbReference>
<keyword evidence="3" id="KW-1185">Reference proteome</keyword>
<evidence type="ECO:0000256" key="1">
    <source>
        <dbReference type="SAM" id="MobiDB-lite"/>
    </source>
</evidence>
<dbReference type="Proteomes" id="UP000651452">
    <property type="component" value="Unassembled WGS sequence"/>
</dbReference>
<evidence type="ECO:0000313" key="2">
    <source>
        <dbReference type="EMBL" id="KAF9697218.1"/>
    </source>
</evidence>
<feature type="region of interest" description="Disordered" evidence="1">
    <location>
        <begin position="1"/>
        <end position="29"/>
    </location>
</feature>
<organism evidence="2 3">
    <name type="scientific">Ascochyta lentis</name>
    <dbReference type="NCBI Taxonomy" id="205686"/>
    <lineage>
        <taxon>Eukaryota</taxon>
        <taxon>Fungi</taxon>
        <taxon>Dikarya</taxon>
        <taxon>Ascomycota</taxon>
        <taxon>Pezizomycotina</taxon>
        <taxon>Dothideomycetes</taxon>
        <taxon>Pleosporomycetidae</taxon>
        <taxon>Pleosporales</taxon>
        <taxon>Pleosporineae</taxon>
        <taxon>Didymellaceae</taxon>
        <taxon>Ascochyta</taxon>
    </lineage>
</organism>